<dbReference type="Pfam" id="PF04353">
    <property type="entry name" value="Rsd_AlgQ"/>
    <property type="match status" value="1"/>
</dbReference>
<protein>
    <submittedName>
        <fullName evidence="4">Rsd/AlgQ family anti-sigma factor</fullName>
    </submittedName>
</protein>
<evidence type="ECO:0000313" key="4">
    <source>
        <dbReference type="EMBL" id="TRW94433.1"/>
    </source>
</evidence>
<accession>A0ABY3C9P7</accession>
<reference evidence="4 5" key="1">
    <citation type="journal article" date="2019" name="Antonie Van Leeuwenhoek">
        <title>Description of 'Ca. Methylobacter oryzae' KRF1, a novel species from the environmentally important Methylobacter clade 2.</title>
        <authorList>
            <person name="Khatri K."/>
            <person name="Mohite J.A."/>
            <person name="Pandit P.S."/>
            <person name="Bahulikar R."/>
            <person name="Rahalkar M.C."/>
        </authorList>
    </citation>
    <scope>NUCLEOTIDE SEQUENCE [LARGE SCALE GENOMIC DNA]</scope>
    <source>
        <strain evidence="4 5">KRF1</strain>
    </source>
</reference>
<keyword evidence="2 3" id="KW-0804">Transcription</keyword>
<keyword evidence="5" id="KW-1185">Reference proteome</keyword>
<dbReference type="EMBL" id="RYFG02000098">
    <property type="protein sequence ID" value="TRW94433.1"/>
    <property type="molecule type" value="Genomic_DNA"/>
</dbReference>
<dbReference type="RefSeq" id="WP_127029125.1">
    <property type="nucleotide sequence ID" value="NZ_RYFG02000098.1"/>
</dbReference>
<keyword evidence="1 3" id="KW-0805">Transcription regulation</keyword>
<evidence type="ECO:0000256" key="1">
    <source>
        <dbReference type="ARBA" id="ARBA00023015"/>
    </source>
</evidence>
<dbReference type="InterPro" id="IPR007448">
    <property type="entry name" value="Sigma70_reg_Rsd_AlgQ"/>
</dbReference>
<evidence type="ECO:0000256" key="2">
    <source>
        <dbReference type="ARBA" id="ARBA00023163"/>
    </source>
</evidence>
<proteinExistence type="inferred from homology"/>
<comment type="caution">
    <text evidence="4">The sequence shown here is derived from an EMBL/GenBank/DDBJ whole genome shotgun (WGS) entry which is preliminary data.</text>
</comment>
<name>A0ABY3C9P7_9GAMM</name>
<evidence type="ECO:0000256" key="3">
    <source>
        <dbReference type="RuleBase" id="RU004409"/>
    </source>
</evidence>
<dbReference type="InterPro" id="IPR038309">
    <property type="entry name" value="Rsd/AlgQ_sf"/>
</dbReference>
<organism evidence="4 5">
    <name type="scientific">Candidatus Methylobacter oryzae</name>
    <dbReference type="NCBI Taxonomy" id="2497749"/>
    <lineage>
        <taxon>Bacteria</taxon>
        <taxon>Pseudomonadati</taxon>
        <taxon>Pseudomonadota</taxon>
        <taxon>Gammaproteobacteria</taxon>
        <taxon>Methylococcales</taxon>
        <taxon>Methylococcaceae</taxon>
        <taxon>Methylobacter</taxon>
    </lineage>
</organism>
<dbReference type="Gene3D" id="1.20.120.1370">
    <property type="entry name" value="Regulator of RNA polymerase sigma(70) subunit, domain 4"/>
    <property type="match status" value="1"/>
</dbReference>
<evidence type="ECO:0000313" key="5">
    <source>
        <dbReference type="Proteomes" id="UP000733744"/>
    </source>
</evidence>
<sequence length="147" mass="16467">MSIAVQLNPERKQQAHQLIAELQHERQQVWFLYCHVAALMPFSANPTVRKKLARFSEILIDYVSLGHFGICECLFRDADSQDPALSAAEQIYPALSSTTDAAVSFNDKYEGGAAIVLDDLKQDLSALGENLAKRIDLEDRLCELMLQ</sequence>
<gene>
    <name evidence="4" type="ORF">EKO24_011850</name>
</gene>
<comment type="similarity">
    <text evidence="3">Belongs to the Rsd/AlgQ family.</text>
</comment>
<dbReference type="Proteomes" id="UP000733744">
    <property type="component" value="Unassembled WGS sequence"/>
</dbReference>